<dbReference type="NCBIfam" id="NF004733">
    <property type="entry name" value="PRK06074.1-5"/>
    <property type="match status" value="1"/>
</dbReference>
<dbReference type="SUPFAM" id="SSF143243">
    <property type="entry name" value="Nqo5-like"/>
    <property type="match status" value="1"/>
</dbReference>
<reference evidence="8" key="1">
    <citation type="submission" date="2017-06" db="EMBL/GenBank/DDBJ databases">
        <title>FDA dAtabase for Regulatory Grade micrObial Sequences (FDA-ARGOS): Supporting development and validation of Infectious Disease Dx tests.</title>
        <authorList>
            <person name="Minogue T."/>
            <person name="Wolcott M."/>
            <person name="Wasieloski L."/>
            <person name="Aguilar W."/>
            <person name="Moore D."/>
            <person name="Tallon L."/>
            <person name="Sadzewicz L."/>
            <person name="Sengamalay N."/>
            <person name="Ott S."/>
            <person name="Godinez A."/>
            <person name="Nagaraj S."/>
            <person name="Nadendla S."/>
            <person name="Geyer C."/>
            <person name="Sichtig H."/>
        </authorList>
    </citation>
    <scope>NUCLEOTIDE SEQUENCE [LARGE SCALE GENOMIC DNA]</scope>
    <source>
        <strain evidence="8">FDAARGOS_289</strain>
    </source>
</reference>
<dbReference type="GO" id="GO:0008137">
    <property type="term" value="F:NADH dehydrogenase (ubiquinone) activity"/>
    <property type="evidence" value="ECO:0007669"/>
    <property type="project" value="InterPro"/>
</dbReference>
<comment type="subunit">
    <text evidence="3">NDH-1 is composed of 14 different subunits. Subunits NuoB, C, D, E, F, and G constitute the peripheral sector of the complex.</text>
</comment>
<evidence type="ECO:0000256" key="3">
    <source>
        <dbReference type="HAMAP-Rule" id="MF_01357"/>
    </source>
</evidence>
<dbReference type="AlphaFoldDB" id="A0A1Z3U489"/>
<dbReference type="InterPro" id="IPR020396">
    <property type="entry name" value="NADH_UbQ_OxRdtase_CS"/>
</dbReference>
<evidence type="ECO:0000313" key="8">
    <source>
        <dbReference type="Proteomes" id="UP000197050"/>
    </source>
</evidence>
<keyword evidence="3" id="KW-1003">Cell membrane</keyword>
<keyword evidence="3" id="KW-0830">Ubiquinone</keyword>
<dbReference type="InterPro" id="IPR037232">
    <property type="entry name" value="NADH_quin_OxRdtase_su_C/D-like"/>
</dbReference>
<dbReference type="KEGG" id="bvc:CEP68_00445"/>
<gene>
    <name evidence="3" type="primary">nuoC</name>
    <name evidence="7" type="ORF">CEP68_00445</name>
</gene>
<protein>
    <recommendedName>
        <fullName evidence="3">NADH-quinone oxidoreductase subunit C</fullName>
        <ecNumber evidence="3">7.1.1.-</ecNumber>
    </recommendedName>
    <alternativeName>
        <fullName evidence="3">NADH dehydrogenase I subunit C</fullName>
    </alternativeName>
    <alternativeName>
        <fullName evidence="3">NDH-1 subunit C</fullName>
    </alternativeName>
</protein>
<evidence type="ECO:0000256" key="1">
    <source>
        <dbReference type="ARBA" id="ARBA00007569"/>
    </source>
</evidence>
<organism evidence="7 8">
    <name type="scientific">Brevundimonas vesicularis</name>
    <name type="common">Pseudomonas vesicularis</name>
    <dbReference type="NCBI Taxonomy" id="41276"/>
    <lineage>
        <taxon>Bacteria</taxon>
        <taxon>Pseudomonadati</taxon>
        <taxon>Pseudomonadota</taxon>
        <taxon>Alphaproteobacteria</taxon>
        <taxon>Caulobacterales</taxon>
        <taxon>Caulobacteraceae</taxon>
        <taxon>Brevundimonas</taxon>
    </lineage>
</organism>
<dbReference type="InterPro" id="IPR001268">
    <property type="entry name" value="NADH_UbQ_OxRdtase_30kDa_su"/>
</dbReference>
<keyword evidence="3" id="KW-0472">Membrane</keyword>
<dbReference type="RefSeq" id="WP_055809080.1">
    <property type="nucleotide sequence ID" value="NZ_CP022048.2"/>
</dbReference>
<dbReference type="EC" id="7.1.1.-" evidence="3"/>
<keyword evidence="2 3" id="KW-0813">Transport</keyword>
<sequence>MTSLAVQAQHEAALTPLGAEMVGALGVEAQVAFGELTLVAPRERIVEVLTALRDQFGFQQLLDLCGVDYPDRKERFEVVYHLLSMTRNARLRVKVSTDETQPVPSVISAYPAANWFEREAYDMYGMLFSGHPDMRRLLTDYGFEGHPLRKDFPMTGYVEVRYDEEQRRVVYEPVKLTQEFRTFDFLSPWEGAEYPAPVLPGDEKAGGQA</sequence>
<dbReference type="Proteomes" id="UP000197050">
    <property type="component" value="Chromosome"/>
</dbReference>
<name>A0A1Z3U489_BREVE</name>
<dbReference type="PANTHER" id="PTHR10884:SF14">
    <property type="entry name" value="NADH DEHYDROGENASE [UBIQUINONE] IRON-SULFUR PROTEIN 3, MITOCHONDRIAL"/>
    <property type="match status" value="1"/>
</dbReference>
<evidence type="ECO:0000259" key="6">
    <source>
        <dbReference type="Pfam" id="PF00329"/>
    </source>
</evidence>
<comment type="catalytic activity">
    <reaction evidence="3 5">
        <text>a quinone + NADH + 5 H(+)(in) = a quinol + NAD(+) + 4 H(+)(out)</text>
        <dbReference type="Rhea" id="RHEA:57888"/>
        <dbReference type="ChEBI" id="CHEBI:15378"/>
        <dbReference type="ChEBI" id="CHEBI:24646"/>
        <dbReference type="ChEBI" id="CHEBI:57540"/>
        <dbReference type="ChEBI" id="CHEBI:57945"/>
        <dbReference type="ChEBI" id="CHEBI:132124"/>
    </reaction>
</comment>
<proteinExistence type="inferred from homology"/>
<keyword evidence="3 5" id="KW-0874">Quinone</keyword>
<comment type="subcellular location">
    <subcellularLocation>
        <location evidence="3">Cell membrane</location>
        <topology evidence="3">Peripheral membrane protein</topology>
        <orientation evidence="3">Cytoplasmic side</orientation>
    </subcellularLocation>
</comment>
<dbReference type="NCBIfam" id="TIGR01961">
    <property type="entry name" value="NuoC_fam"/>
    <property type="match status" value="1"/>
</dbReference>
<dbReference type="GO" id="GO:0050136">
    <property type="term" value="F:NADH dehydrogenase (quinone) (non-electrogenic) activity"/>
    <property type="evidence" value="ECO:0007669"/>
    <property type="project" value="UniProtKB-UniRule"/>
</dbReference>
<dbReference type="PANTHER" id="PTHR10884">
    <property type="entry name" value="NADH DEHYDROGENASE UBIQUINONE IRON-SULFUR PROTEIN 3"/>
    <property type="match status" value="1"/>
</dbReference>
<comment type="similarity">
    <text evidence="1 3 4">Belongs to the complex I 30 kDa subunit family.</text>
</comment>
<evidence type="ECO:0000313" key="7">
    <source>
        <dbReference type="EMBL" id="ASE38099.1"/>
    </source>
</evidence>
<dbReference type="HAMAP" id="MF_01357">
    <property type="entry name" value="NDH1_NuoC"/>
    <property type="match status" value="1"/>
</dbReference>
<dbReference type="GO" id="GO:0048038">
    <property type="term" value="F:quinone binding"/>
    <property type="evidence" value="ECO:0007669"/>
    <property type="project" value="UniProtKB-KW"/>
</dbReference>
<evidence type="ECO:0000256" key="4">
    <source>
        <dbReference type="RuleBase" id="RU003456"/>
    </source>
</evidence>
<dbReference type="EMBL" id="CP022048">
    <property type="protein sequence ID" value="ASE38099.1"/>
    <property type="molecule type" value="Genomic_DNA"/>
</dbReference>
<evidence type="ECO:0000256" key="2">
    <source>
        <dbReference type="ARBA" id="ARBA00022448"/>
    </source>
</evidence>
<dbReference type="Gene3D" id="3.30.460.80">
    <property type="entry name" value="NADH:ubiquinone oxidoreductase, 30kDa subunit"/>
    <property type="match status" value="1"/>
</dbReference>
<dbReference type="NCBIfam" id="NF004730">
    <property type="entry name" value="PRK06074.1-1"/>
    <property type="match status" value="1"/>
</dbReference>
<dbReference type="GeneID" id="34014267"/>
<evidence type="ECO:0000256" key="5">
    <source>
        <dbReference type="RuleBase" id="RU003582"/>
    </source>
</evidence>
<feature type="domain" description="NADH:ubiquinone oxidoreductase 30kDa subunit" evidence="6">
    <location>
        <begin position="40"/>
        <end position="157"/>
    </location>
</feature>
<accession>A0A1Z3U489</accession>
<dbReference type="GO" id="GO:0005886">
    <property type="term" value="C:plasma membrane"/>
    <property type="evidence" value="ECO:0007669"/>
    <property type="project" value="UniProtKB-SubCell"/>
</dbReference>
<keyword evidence="3 4" id="KW-0520">NAD</keyword>
<dbReference type="InterPro" id="IPR010218">
    <property type="entry name" value="NADH_DH_suC"/>
</dbReference>
<dbReference type="PROSITE" id="PS00542">
    <property type="entry name" value="COMPLEX1_30K"/>
    <property type="match status" value="1"/>
</dbReference>
<comment type="function">
    <text evidence="3">NDH-1 shuttles electrons from NADH, via FMN and iron-sulfur (Fe-S) centers, to quinones in the respiratory chain. The immediate electron acceptor for the enzyme in this species is believed to be ubiquinone. Couples the redox reaction to proton translocation (for every two electrons transferred, four hydrogen ions are translocated across the cytoplasmic membrane), and thus conserves the redox energy in a proton gradient.</text>
</comment>
<dbReference type="Pfam" id="PF00329">
    <property type="entry name" value="Complex1_30kDa"/>
    <property type="match status" value="1"/>
</dbReference>
<keyword evidence="3 4" id="KW-1278">Translocase</keyword>